<dbReference type="Proteomes" id="UP000298381">
    <property type="component" value="Unassembled WGS sequence"/>
</dbReference>
<keyword evidence="1 10" id="KW-1003">Cell membrane</keyword>
<dbReference type="PANTHER" id="PTHR30309:SF0">
    <property type="entry name" value="GLYCEROL-3-PHOSPHATE ACYLTRANSFERASE-RELATED"/>
    <property type="match status" value="1"/>
</dbReference>
<evidence type="ECO:0000256" key="2">
    <source>
        <dbReference type="ARBA" id="ARBA00022516"/>
    </source>
</evidence>
<dbReference type="SMART" id="SM01207">
    <property type="entry name" value="G3P_acyltransf"/>
    <property type="match status" value="1"/>
</dbReference>
<comment type="catalytic activity">
    <reaction evidence="10">
        <text>an acyl phosphate + sn-glycerol 3-phosphate = a 1-acyl-sn-glycero-3-phosphate + phosphate</text>
        <dbReference type="Rhea" id="RHEA:34075"/>
        <dbReference type="ChEBI" id="CHEBI:43474"/>
        <dbReference type="ChEBI" id="CHEBI:57597"/>
        <dbReference type="ChEBI" id="CHEBI:57970"/>
        <dbReference type="ChEBI" id="CHEBI:59918"/>
        <dbReference type="EC" id="2.3.1.275"/>
    </reaction>
</comment>
<keyword evidence="4 10" id="KW-0812">Transmembrane</keyword>
<dbReference type="NCBIfam" id="TIGR00023">
    <property type="entry name" value="glycerol-3-phosphate 1-O-acyltransferase PlsY"/>
    <property type="match status" value="1"/>
</dbReference>
<sequence length="200" mass="21652">MKLLIISIIAYLLGSFSSAYVVGKLYKNIDIREHGSGNAGATNAMRVLGKPAGIVTFVLDALKSIVSVVIGLQLYGYYGGLVAAIFTVIGHNWPLFFGFKGGKGIVATITTMAILQFKLTLISVIIGLIVGVITKYVSLLSITFLISLIVITFTGLISVDIYTKLTILFLSLMGIYRHRSNIKRLINGKENKFGGKSSER</sequence>
<comment type="subunit">
    <text evidence="10">Probably interacts with PlsX.</text>
</comment>
<evidence type="ECO:0000256" key="3">
    <source>
        <dbReference type="ARBA" id="ARBA00022679"/>
    </source>
</evidence>
<keyword evidence="8 10" id="KW-0594">Phospholipid biosynthesis</keyword>
<evidence type="ECO:0000256" key="9">
    <source>
        <dbReference type="ARBA" id="ARBA00023264"/>
    </source>
</evidence>
<accession>A0A4Z0D557</accession>
<dbReference type="UniPathway" id="UPA00085"/>
<comment type="caution">
    <text evidence="11">The sequence shown here is derived from an EMBL/GenBank/DDBJ whole genome shotgun (WGS) entry which is preliminary data.</text>
</comment>
<evidence type="ECO:0000256" key="4">
    <source>
        <dbReference type="ARBA" id="ARBA00022692"/>
    </source>
</evidence>
<dbReference type="AlphaFoldDB" id="A0A4Z0D557"/>
<reference evidence="11 12" key="1">
    <citation type="submission" date="2019-03" db="EMBL/GenBank/DDBJ databases">
        <title>Draft genome sequence data and analysis of a Fermenting Bacterium, Soehngenia longevitae strain 1933PT, isolated from petroleum reservoir in Azerbaijan.</title>
        <authorList>
            <person name="Grouzdev D.S."/>
            <person name="Bidzhieva S.K."/>
            <person name="Sokolova D.S."/>
            <person name="Tourova T.P."/>
            <person name="Poltaraus A.B."/>
            <person name="Nazina T.N."/>
        </authorList>
    </citation>
    <scope>NUCLEOTIDE SEQUENCE [LARGE SCALE GENOMIC DNA]</scope>
    <source>
        <strain evidence="11 12">1933P</strain>
    </source>
</reference>
<evidence type="ECO:0000256" key="5">
    <source>
        <dbReference type="ARBA" id="ARBA00022989"/>
    </source>
</evidence>
<keyword evidence="12" id="KW-1185">Reference proteome</keyword>
<evidence type="ECO:0000256" key="8">
    <source>
        <dbReference type="ARBA" id="ARBA00023209"/>
    </source>
</evidence>
<comment type="similarity">
    <text evidence="10">Belongs to the PlsY family.</text>
</comment>
<dbReference type="EC" id="2.3.1.275" evidence="10"/>
<dbReference type="PANTHER" id="PTHR30309">
    <property type="entry name" value="INNER MEMBRANE PROTEIN YGIH"/>
    <property type="match status" value="1"/>
</dbReference>
<dbReference type="GO" id="GO:0008654">
    <property type="term" value="P:phospholipid biosynthetic process"/>
    <property type="evidence" value="ECO:0007669"/>
    <property type="project" value="UniProtKB-UniRule"/>
</dbReference>
<keyword evidence="11" id="KW-0012">Acyltransferase</keyword>
<keyword evidence="7 10" id="KW-0472">Membrane</keyword>
<dbReference type="GO" id="GO:0043772">
    <property type="term" value="F:acyl-phosphate glycerol-3-phosphate acyltransferase activity"/>
    <property type="evidence" value="ECO:0007669"/>
    <property type="project" value="UniProtKB-UniRule"/>
</dbReference>
<evidence type="ECO:0000313" key="11">
    <source>
        <dbReference type="EMBL" id="TFZ39553.1"/>
    </source>
</evidence>
<feature type="transmembrane region" description="Helical" evidence="10">
    <location>
        <begin position="105"/>
        <end position="129"/>
    </location>
</feature>
<protein>
    <recommendedName>
        <fullName evidence="10">Glycerol-3-phosphate acyltransferase</fullName>
    </recommendedName>
    <alternativeName>
        <fullName evidence="10">Acyl-PO4 G3P acyltransferase</fullName>
    </alternativeName>
    <alternativeName>
        <fullName evidence="10">Acyl-phosphate--glycerol-3-phosphate acyltransferase</fullName>
    </alternativeName>
    <alternativeName>
        <fullName evidence="10">G3P acyltransferase</fullName>
        <shortName evidence="10">GPAT</shortName>
        <ecNumber evidence="10">2.3.1.275</ecNumber>
    </alternativeName>
    <alternativeName>
        <fullName evidence="10">Lysophosphatidic acid synthase</fullName>
        <shortName evidence="10">LPA synthase</shortName>
    </alternativeName>
</protein>
<name>A0A4Z0D557_9FIRM</name>
<dbReference type="EMBL" id="SRIB01000011">
    <property type="protein sequence ID" value="TFZ39553.1"/>
    <property type="molecule type" value="Genomic_DNA"/>
</dbReference>
<dbReference type="HAMAP" id="MF_01043">
    <property type="entry name" value="PlsY"/>
    <property type="match status" value="1"/>
</dbReference>
<feature type="transmembrane region" description="Helical" evidence="10">
    <location>
        <begin position="136"/>
        <end position="155"/>
    </location>
</feature>
<comment type="subcellular location">
    <subcellularLocation>
        <location evidence="10">Cell membrane</location>
        <topology evidence="10">Multi-pass membrane protein</topology>
    </subcellularLocation>
</comment>
<evidence type="ECO:0000256" key="7">
    <source>
        <dbReference type="ARBA" id="ARBA00023136"/>
    </source>
</evidence>
<keyword evidence="5 10" id="KW-1133">Transmembrane helix</keyword>
<feature type="transmembrane region" description="Helical" evidence="10">
    <location>
        <begin position="74"/>
        <end position="93"/>
    </location>
</feature>
<dbReference type="OrthoDB" id="9777124at2"/>
<evidence type="ECO:0000256" key="10">
    <source>
        <dbReference type="HAMAP-Rule" id="MF_01043"/>
    </source>
</evidence>
<proteinExistence type="inferred from homology"/>
<evidence type="ECO:0000256" key="1">
    <source>
        <dbReference type="ARBA" id="ARBA00022475"/>
    </source>
</evidence>
<comment type="pathway">
    <text evidence="10">Lipid metabolism; phospholipid metabolism.</text>
</comment>
<keyword evidence="6 10" id="KW-0443">Lipid metabolism</keyword>
<keyword evidence="3 10" id="KW-0808">Transferase</keyword>
<keyword evidence="2 10" id="KW-0444">Lipid biosynthesis</keyword>
<dbReference type="RefSeq" id="WP_135271517.1">
    <property type="nucleotide sequence ID" value="NZ_SRIB01000011.1"/>
</dbReference>
<dbReference type="InterPro" id="IPR003811">
    <property type="entry name" value="G3P_acylTferase_PlsY"/>
</dbReference>
<keyword evidence="9 10" id="KW-1208">Phospholipid metabolism</keyword>
<dbReference type="GO" id="GO:0005886">
    <property type="term" value="C:plasma membrane"/>
    <property type="evidence" value="ECO:0007669"/>
    <property type="project" value="UniProtKB-SubCell"/>
</dbReference>
<gene>
    <name evidence="10 11" type="primary">plsY</name>
    <name evidence="11" type="ORF">E4100_07965</name>
</gene>
<organism evidence="11 12">
    <name type="scientific">Soehngenia longivitae</name>
    <dbReference type="NCBI Taxonomy" id="2562294"/>
    <lineage>
        <taxon>Bacteria</taxon>
        <taxon>Bacillati</taxon>
        <taxon>Bacillota</taxon>
        <taxon>Tissierellia</taxon>
        <taxon>Tissierellales</taxon>
        <taxon>Tissierellaceae</taxon>
        <taxon>Soehngenia</taxon>
    </lineage>
</organism>
<evidence type="ECO:0000313" key="12">
    <source>
        <dbReference type="Proteomes" id="UP000298381"/>
    </source>
</evidence>
<comment type="caution">
    <text evidence="10">Lacks conserved residue(s) required for the propagation of feature annotation.</text>
</comment>
<evidence type="ECO:0000256" key="6">
    <source>
        <dbReference type="ARBA" id="ARBA00023098"/>
    </source>
</evidence>
<comment type="function">
    <text evidence="10">Catalyzes the transfer of an acyl group from acyl-phosphate (acyl-PO(4)) to glycerol-3-phosphate (G3P) to form lysophosphatidic acid (LPA). This enzyme utilizes acyl-phosphate as fatty acyl donor, but not acyl-CoA or acyl-ACP.</text>
</comment>
<dbReference type="Pfam" id="PF02660">
    <property type="entry name" value="G3P_acyltransf"/>
    <property type="match status" value="1"/>
</dbReference>